<dbReference type="KEGG" id="surl:BI350_07380"/>
<sequence>MTSYTIQSDRVNRLMGVDIEKKKYSNGRRGRVHLLPFPTRNDRTEFENGFMPVVAGAMRKLYGEEIEIEGHATRTEDVLQSIQFREETTERRFENYLEKELQNISSGQIQDLSQLKFIPLSSEERARKGELDLAHFVHDTFLAPYAEEFIEKLNELEPQNILLNLLSTETEQPTKGVDRLYGNHLPRIARQFREDFLLLLKHPSFCMQYIDLLFVHYTYIVITQLVLQVSRFEQFNEENWIDLYFFYQEEKAARWRDGYKWGYRRVQTEMANFFAHEHLLNIVSEVSFTDERNLLYHDIAQNLKGEEAEAQYIESVNSWMKEVYIPLREVSRNYQEPSTVTGLYQEMFEQIKPNISNEINSRYPKGLDELFNKYFYKHGGSLGKLNSLNQRQVLLLVAISVGESRLELNRLWDELEIRGVYLDHKTREVIVELLDGLNYIEKKSDSGDAQYVKPIL</sequence>
<dbReference type="Proteomes" id="UP000185746">
    <property type="component" value="Chromosome"/>
</dbReference>
<dbReference type="AlphaFoldDB" id="A0A1D8JF88"/>
<dbReference type="NCBIfam" id="TIGR03236">
    <property type="entry name" value="dnd_assoc_1"/>
    <property type="match status" value="1"/>
</dbReference>
<organism evidence="1 2">
    <name type="scientific">Sporosarcina ureilytica</name>
    <dbReference type="NCBI Taxonomy" id="298596"/>
    <lineage>
        <taxon>Bacteria</taxon>
        <taxon>Bacillati</taxon>
        <taxon>Bacillota</taxon>
        <taxon>Bacilli</taxon>
        <taxon>Bacillales</taxon>
        <taxon>Caryophanaceae</taxon>
        <taxon>Sporosarcina</taxon>
    </lineage>
</organism>
<dbReference type="RefSeq" id="WP_075527509.1">
    <property type="nucleotide sequence ID" value="NZ_CP017560.1"/>
</dbReference>
<gene>
    <name evidence="1" type="ORF">BI350_07380</name>
</gene>
<name>A0A1D8JF88_9BACL</name>
<protein>
    <submittedName>
        <fullName evidence="1">DNA phosphorothioation-dependent restriction protein DptG</fullName>
    </submittedName>
</protein>
<accession>A0A1D8JF88</accession>
<evidence type="ECO:0000313" key="1">
    <source>
        <dbReference type="EMBL" id="AOV07377.1"/>
    </source>
</evidence>
<evidence type="ECO:0000313" key="2">
    <source>
        <dbReference type="Proteomes" id="UP000185746"/>
    </source>
</evidence>
<keyword evidence="2" id="KW-1185">Reference proteome</keyword>
<proteinExistence type="predicted"/>
<reference evidence="1 2" key="1">
    <citation type="submission" date="2016-09" db="EMBL/GenBank/DDBJ databases">
        <title>Complete genome sequence of the Lysinibacillus sphaericus LMG 22257, a specie of Bacillus with ureolytic activity that can effectively biodeposit calcium carbonate.</title>
        <authorList>
            <person name="Yan W."/>
        </authorList>
    </citation>
    <scope>NUCLEOTIDE SEQUENCE [LARGE SCALE GENOMIC DNA]</scope>
    <source>
        <strain evidence="1 2">LMG 22257</strain>
    </source>
</reference>
<dbReference type="InterPro" id="IPR017645">
    <property type="entry name" value="Dnd_assoc_1"/>
</dbReference>
<dbReference type="EMBL" id="CP017560">
    <property type="protein sequence ID" value="AOV07377.1"/>
    <property type="molecule type" value="Genomic_DNA"/>
</dbReference>